<dbReference type="InterPro" id="IPR036188">
    <property type="entry name" value="FAD/NAD-bd_sf"/>
</dbReference>
<evidence type="ECO:0000256" key="2">
    <source>
        <dbReference type="ARBA" id="ARBA00022630"/>
    </source>
</evidence>
<dbReference type="Gene3D" id="3.30.9.10">
    <property type="entry name" value="D-Amino Acid Oxidase, subunit A, domain 2"/>
    <property type="match status" value="1"/>
</dbReference>
<dbReference type="GO" id="GO:0004368">
    <property type="term" value="F:glycerol-3-phosphate dehydrogenase (quinone) activity"/>
    <property type="evidence" value="ECO:0007669"/>
    <property type="project" value="UniProtKB-EC"/>
</dbReference>
<reference evidence="6" key="1">
    <citation type="journal article" date="2010" name="Nature">
        <title>The Amphimedon queenslandica genome and the evolution of animal complexity.</title>
        <authorList>
            <person name="Srivastava M."/>
            <person name="Simakov O."/>
            <person name="Chapman J."/>
            <person name="Fahey B."/>
            <person name="Gauthier M.E."/>
            <person name="Mitros T."/>
            <person name="Richards G.S."/>
            <person name="Conaco C."/>
            <person name="Dacre M."/>
            <person name="Hellsten U."/>
            <person name="Larroux C."/>
            <person name="Putnam N.H."/>
            <person name="Stanke M."/>
            <person name="Adamska M."/>
            <person name="Darling A."/>
            <person name="Degnan S.M."/>
            <person name="Oakley T.H."/>
            <person name="Plachetzki D.C."/>
            <person name="Zhai Y."/>
            <person name="Adamski M."/>
            <person name="Calcino A."/>
            <person name="Cummins S.F."/>
            <person name="Goodstein D.M."/>
            <person name="Harris C."/>
            <person name="Jackson D.J."/>
            <person name="Leys S.P."/>
            <person name="Shu S."/>
            <person name="Woodcroft B.J."/>
            <person name="Vervoort M."/>
            <person name="Kosik K.S."/>
            <person name="Manning G."/>
            <person name="Degnan B.M."/>
            <person name="Rokhsar D.S."/>
        </authorList>
    </citation>
    <scope>NUCLEOTIDE SEQUENCE [LARGE SCALE GENOMIC DNA]</scope>
</reference>
<evidence type="ECO:0000256" key="1">
    <source>
        <dbReference type="ARBA" id="ARBA00013029"/>
    </source>
</evidence>
<dbReference type="EnsemblMetazoa" id="XM_020008013.1">
    <property type="protein sequence ID" value="XP_019863572.1"/>
    <property type="gene ID" value="LOC109592603"/>
</dbReference>
<dbReference type="InterPro" id="IPR000447">
    <property type="entry name" value="G3P_DH_FAD-dep"/>
</dbReference>
<sequence>MGFDLEQYRLVREALHERANLLEIAPHLSRPLPIMLPIYSWWQVPYFWCGIKLYDFVSGKKLVKSSFYVSKAKAMEEFPMLQKNRLCGALVYYD</sequence>
<dbReference type="GO" id="GO:0006072">
    <property type="term" value="P:glycerol-3-phosphate metabolic process"/>
    <property type="evidence" value="ECO:0007669"/>
    <property type="project" value="InterPro"/>
</dbReference>
<keyword evidence="2" id="KW-0285">Flavoprotein</keyword>
<keyword evidence="4" id="KW-0560">Oxidoreductase</keyword>
<dbReference type="AlphaFoldDB" id="A0AAN0K349"/>
<evidence type="ECO:0000313" key="6">
    <source>
        <dbReference type="Proteomes" id="UP000007879"/>
    </source>
</evidence>
<name>A0AAN0K349_AMPQE</name>
<dbReference type="GO" id="GO:0005739">
    <property type="term" value="C:mitochondrion"/>
    <property type="evidence" value="ECO:0007669"/>
    <property type="project" value="TreeGrafter"/>
</dbReference>
<dbReference type="PANTHER" id="PTHR11985:SF15">
    <property type="entry name" value="GLYCEROL-3-PHOSPHATE DEHYDROGENASE, MITOCHONDRIAL"/>
    <property type="match status" value="1"/>
</dbReference>
<accession>A0AAN0K349</accession>
<protein>
    <recommendedName>
        <fullName evidence="1">glycerol-3-phosphate dehydrogenase</fullName>
        <ecNumber evidence="1">1.1.5.3</ecNumber>
    </recommendedName>
</protein>
<dbReference type="Proteomes" id="UP000007879">
    <property type="component" value="Unassembled WGS sequence"/>
</dbReference>
<dbReference type="EC" id="1.1.5.3" evidence="1"/>
<dbReference type="GeneID" id="109592603"/>
<reference evidence="5" key="2">
    <citation type="submission" date="2024-06" db="UniProtKB">
        <authorList>
            <consortium name="EnsemblMetazoa"/>
        </authorList>
    </citation>
    <scope>IDENTIFICATION</scope>
</reference>
<organism evidence="5 6">
    <name type="scientific">Amphimedon queenslandica</name>
    <name type="common">Sponge</name>
    <dbReference type="NCBI Taxonomy" id="400682"/>
    <lineage>
        <taxon>Eukaryota</taxon>
        <taxon>Metazoa</taxon>
        <taxon>Porifera</taxon>
        <taxon>Demospongiae</taxon>
        <taxon>Heteroscleromorpha</taxon>
        <taxon>Haplosclerida</taxon>
        <taxon>Niphatidae</taxon>
        <taxon>Amphimedon</taxon>
    </lineage>
</organism>
<keyword evidence="3" id="KW-0274">FAD</keyword>
<evidence type="ECO:0000313" key="5">
    <source>
        <dbReference type="EnsemblMetazoa" id="XP_019863572.1"/>
    </source>
</evidence>
<proteinExistence type="predicted"/>
<dbReference type="Gene3D" id="3.50.50.60">
    <property type="entry name" value="FAD/NAD(P)-binding domain"/>
    <property type="match status" value="1"/>
</dbReference>
<evidence type="ECO:0000256" key="3">
    <source>
        <dbReference type="ARBA" id="ARBA00022827"/>
    </source>
</evidence>
<evidence type="ECO:0000256" key="4">
    <source>
        <dbReference type="ARBA" id="ARBA00023002"/>
    </source>
</evidence>
<dbReference type="RefSeq" id="XP_019863572.1">
    <property type="nucleotide sequence ID" value="XM_020008013.1"/>
</dbReference>
<dbReference type="PANTHER" id="PTHR11985">
    <property type="entry name" value="GLYCEROL-3-PHOSPHATE DEHYDROGENASE"/>
    <property type="match status" value="1"/>
</dbReference>
<keyword evidence="6" id="KW-1185">Reference proteome</keyword>
<dbReference type="KEGG" id="aqu:109592603"/>